<dbReference type="Proteomes" id="UP000887568">
    <property type="component" value="Unplaced"/>
</dbReference>
<feature type="compositionally biased region" description="Polar residues" evidence="5">
    <location>
        <begin position="232"/>
        <end position="241"/>
    </location>
</feature>
<proteinExistence type="predicted"/>
<dbReference type="InterPro" id="IPR000884">
    <property type="entry name" value="TSP1_rpt"/>
</dbReference>
<dbReference type="AlphaFoldDB" id="A0A914BAS7"/>
<dbReference type="PROSITE" id="PS50900">
    <property type="entry name" value="PLAC"/>
    <property type="match status" value="1"/>
</dbReference>
<keyword evidence="3" id="KW-0732">Signal</keyword>
<keyword evidence="8" id="KW-1185">Reference proteome</keyword>
<evidence type="ECO:0000256" key="3">
    <source>
        <dbReference type="ARBA" id="ARBA00022729"/>
    </source>
</evidence>
<dbReference type="PANTHER" id="PTHR13723:SF281">
    <property type="entry name" value="PAPILIN"/>
    <property type="match status" value="1"/>
</dbReference>
<feature type="compositionally biased region" description="Low complexity" evidence="5">
    <location>
        <begin position="314"/>
        <end position="326"/>
    </location>
</feature>
<dbReference type="InterPro" id="IPR010909">
    <property type="entry name" value="PLAC"/>
</dbReference>
<feature type="region of interest" description="Disordered" evidence="5">
    <location>
        <begin position="33"/>
        <end position="337"/>
    </location>
</feature>
<dbReference type="Pfam" id="PF19030">
    <property type="entry name" value="TSP1_ADAMTS"/>
    <property type="match status" value="6"/>
</dbReference>
<dbReference type="FunFam" id="2.20.100.10:FF:000005">
    <property type="entry name" value="ADAM metallopeptidase with thrombospondin type 1 motif 9"/>
    <property type="match status" value="4"/>
</dbReference>
<protein>
    <recommendedName>
        <fullName evidence="6">PLAC domain-containing protein</fullName>
    </recommendedName>
</protein>
<dbReference type="PROSITE" id="PS50092">
    <property type="entry name" value="TSP1"/>
    <property type="match status" value="5"/>
</dbReference>
<evidence type="ECO:0000256" key="5">
    <source>
        <dbReference type="SAM" id="MobiDB-lite"/>
    </source>
</evidence>
<dbReference type="SMART" id="SM00209">
    <property type="entry name" value="TSP1"/>
    <property type="match status" value="6"/>
</dbReference>
<dbReference type="RefSeq" id="XP_038072940.1">
    <property type="nucleotide sequence ID" value="XM_038217012.1"/>
</dbReference>
<evidence type="ECO:0000259" key="6">
    <source>
        <dbReference type="PROSITE" id="PS50900"/>
    </source>
</evidence>
<feature type="compositionally biased region" description="Low complexity" evidence="5">
    <location>
        <begin position="43"/>
        <end position="56"/>
    </location>
</feature>
<sequence>MEMSDGHINGVWVEVWVSGGVSFSTFLSAGQAAPVFPSTGSKQNQAQSSAASPAQPSREEGTSFSLPGTETDPNSRQQKAGEPEQEADALPSGDHSRKGHQDKGHGHHQGTSQHRGHHGSGGHKDGSSPSQSEDGDRPRNDQPEEPQADSGTHRYPASPFRGVETQARGLPGSVYQQTVSAREQAGTGGYPSQGQSYPPQGRDSMYPTQGDGARGSSVDQPPNGRGYPGRYQTYNPNQDKASNPYYPNSNPYPNPNPNPNPYPNPKPGNPYPNPYPNRYPNNQESSQGRQPSNPGQPQTPYLEIDPIESHRGSSEGSSAQGSSDSSALEGSPYGSRDTQVRYGWIDVGLTECSSSCAGGIQHTKVDCIEWRTFRSQDPAMCDGLRRPSVRQQACNIEACPPVWEVTEWMECSRTCGTGRQMRQVTCKQTLTHSLITMVPGERCDPRLEPDRVQECHMDPCTSWSAGEWGECNMPCGEGRRQREVRCVSDAQEGLDESACADKQLSKPRSEEACDMGPCVSNWFVSEWNDLCSAECGGGHKSRYVVCTTEGTSQVLTDQACNTITKPRTSRTCNNMPCGPVWLTSEWSQCSKECGDGFQDRMVLCAGADEPHIIVNEEQCATKPKPTNRQSCHLKHCVAMWFNSDWTQCSRTCGGGQRRRDVKCLDSNMDPSSHCSEEDRPSATQSCNIQQCTTSIPSSDCQDKFSYCEKVAKARLCTYMYYRNNCCFSCFNHQR</sequence>
<dbReference type="GO" id="GO:0031012">
    <property type="term" value="C:extracellular matrix"/>
    <property type="evidence" value="ECO:0007669"/>
    <property type="project" value="TreeGrafter"/>
</dbReference>
<dbReference type="Gene3D" id="2.20.100.10">
    <property type="entry name" value="Thrombospondin type-1 (TSP1) repeat"/>
    <property type="match status" value="6"/>
</dbReference>
<dbReference type="InterPro" id="IPR036383">
    <property type="entry name" value="TSP1_rpt_sf"/>
</dbReference>
<keyword evidence="4" id="KW-0677">Repeat</keyword>
<feature type="compositionally biased region" description="Polar residues" evidence="5">
    <location>
        <begin position="62"/>
        <end position="78"/>
    </location>
</feature>
<dbReference type="GeneID" id="119741260"/>
<keyword evidence="2" id="KW-0964">Secreted</keyword>
<reference evidence="7" key="1">
    <citation type="submission" date="2022-11" db="UniProtKB">
        <authorList>
            <consortium name="EnsemblMetazoa"/>
        </authorList>
    </citation>
    <scope>IDENTIFICATION</scope>
</reference>
<feature type="compositionally biased region" description="Polar residues" evidence="5">
    <location>
        <begin position="283"/>
        <end position="299"/>
    </location>
</feature>
<name>A0A914BAS7_PATMI</name>
<dbReference type="EnsemblMetazoa" id="XM_038217012.1">
    <property type="protein sequence ID" value="XP_038072940.1"/>
    <property type="gene ID" value="LOC119741260"/>
</dbReference>
<organism evidence="7 8">
    <name type="scientific">Patiria miniata</name>
    <name type="common">Bat star</name>
    <name type="synonym">Asterina miniata</name>
    <dbReference type="NCBI Taxonomy" id="46514"/>
    <lineage>
        <taxon>Eukaryota</taxon>
        <taxon>Metazoa</taxon>
        <taxon>Echinodermata</taxon>
        <taxon>Eleutherozoa</taxon>
        <taxon>Asterozoa</taxon>
        <taxon>Asteroidea</taxon>
        <taxon>Valvatacea</taxon>
        <taxon>Valvatida</taxon>
        <taxon>Asterinidae</taxon>
        <taxon>Patiria</taxon>
    </lineage>
</organism>
<dbReference type="OMA" id="ERTRFCH"/>
<evidence type="ECO:0000256" key="4">
    <source>
        <dbReference type="ARBA" id="ARBA00022737"/>
    </source>
</evidence>
<evidence type="ECO:0000313" key="7">
    <source>
        <dbReference type="EnsemblMetazoa" id="XP_038072940.1"/>
    </source>
</evidence>
<feature type="domain" description="PLAC" evidence="6">
    <location>
        <begin position="696"/>
        <end position="733"/>
    </location>
</feature>
<dbReference type="PANTHER" id="PTHR13723">
    <property type="entry name" value="ADAMTS A DISINTEGRIN AND METALLOPROTEASE WITH THROMBOSPONDIN MOTIFS PROTEASE"/>
    <property type="match status" value="1"/>
</dbReference>
<evidence type="ECO:0000256" key="2">
    <source>
        <dbReference type="ARBA" id="ARBA00022525"/>
    </source>
</evidence>
<feature type="compositionally biased region" description="Pro residues" evidence="5">
    <location>
        <begin position="250"/>
        <end position="277"/>
    </location>
</feature>
<dbReference type="SUPFAM" id="SSF82895">
    <property type="entry name" value="TSP-1 type 1 repeat"/>
    <property type="match status" value="6"/>
</dbReference>
<dbReference type="InterPro" id="IPR050439">
    <property type="entry name" value="ADAMTS_ADAMTS-like"/>
</dbReference>
<comment type="subcellular location">
    <subcellularLocation>
        <location evidence="1">Secreted</location>
    </subcellularLocation>
</comment>
<dbReference type="GO" id="GO:0004222">
    <property type="term" value="F:metalloendopeptidase activity"/>
    <property type="evidence" value="ECO:0007669"/>
    <property type="project" value="TreeGrafter"/>
</dbReference>
<dbReference type="OrthoDB" id="10062690at2759"/>
<evidence type="ECO:0000256" key="1">
    <source>
        <dbReference type="ARBA" id="ARBA00004613"/>
    </source>
</evidence>
<dbReference type="GO" id="GO:0030198">
    <property type="term" value="P:extracellular matrix organization"/>
    <property type="evidence" value="ECO:0007669"/>
    <property type="project" value="TreeGrafter"/>
</dbReference>
<evidence type="ECO:0000313" key="8">
    <source>
        <dbReference type="Proteomes" id="UP000887568"/>
    </source>
</evidence>
<dbReference type="GO" id="GO:0006508">
    <property type="term" value="P:proteolysis"/>
    <property type="evidence" value="ECO:0007669"/>
    <property type="project" value="TreeGrafter"/>
</dbReference>
<feature type="compositionally biased region" description="Basic residues" evidence="5">
    <location>
        <begin position="105"/>
        <end position="121"/>
    </location>
</feature>
<feature type="compositionally biased region" description="Basic and acidic residues" evidence="5">
    <location>
        <begin position="94"/>
        <end position="104"/>
    </location>
</feature>
<dbReference type="Pfam" id="PF08686">
    <property type="entry name" value="PLAC"/>
    <property type="match status" value="1"/>
</dbReference>
<accession>A0A914BAS7</accession>
<dbReference type="GO" id="GO:0005576">
    <property type="term" value="C:extracellular region"/>
    <property type="evidence" value="ECO:0007669"/>
    <property type="project" value="UniProtKB-SubCell"/>
</dbReference>